<keyword evidence="1" id="KW-0812">Transmembrane</keyword>
<evidence type="ECO:0000313" key="3">
    <source>
        <dbReference type="Proteomes" id="UP000650994"/>
    </source>
</evidence>
<evidence type="ECO:0000256" key="1">
    <source>
        <dbReference type="SAM" id="Phobius"/>
    </source>
</evidence>
<dbReference type="RefSeq" id="WP_188435063.1">
    <property type="nucleotide sequence ID" value="NZ_BMFL01000037.1"/>
</dbReference>
<feature type="transmembrane region" description="Helical" evidence="1">
    <location>
        <begin position="66"/>
        <end position="84"/>
    </location>
</feature>
<organism evidence="2 3">
    <name type="scientific">Chishuiella changwenlii</name>
    <dbReference type="NCBI Taxonomy" id="1434701"/>
    <lineage>
        <taxon>Bacteria</taxon>
        <taxon>Pseudomonadati</taxon>
        <taxon>Bacteroidota</taxon>
        <taxon>Flavobacteriia</taxon>
        <taxon>Flavobacteriales</taxon>
        <taxon>Weeksellaceae</taxon>
        <taxon>Chishuiella</taxon>
    </lineage>
</organism>
<evidence type="ECO:0000313" key="2">
    <source>
        <dbReference type="EMBL" id="GGF11527.1"/>
    </source>
</evidence>
<name>A0ABQ1U699_9FLAO</name>
<dbReference type="EMBL" id="BMFL01000037">
    <property type="protein sequence ID" value="GGF11527.1"/>
    <property type="molecule type" value="Genomic_DNA"/>
</dbReference>
<keyword evidence="1" id="KW-0472">Membrane</keyword>
<feature type="transmembrane region" description="Helical" evidence="1">
    <location>
        <begin position="26"/>
        <end position="46"/>
    </location>
</feature>
<proteinExistence type="predicted"/>
<keyword evidence="1" id="KW-1133">Transmembrane helix</keyword>
<feature type="transmembrane region" description="Helical" evidence="1">
    <location>
        <begin position="107"/>
        <end position="127"/>
    </location>
</feature>
<protein>
    <submittedName>
        <fullName evidence="2">Uncharacterized protein</fullName>
    </submittedName>
</protein>
<reference evidence="3" key="1">
    <citation type="journal article" date="2019" name="Int. J. Syst. Evol. Microbiol.">
        <title>The Global Catalogue of Microorganisms (GCM) 10K type strain sequencing project: providing services to taxonomists for standard genome sequencing and annotation.</title>
        <authorList>
            <consortium name="The Broad Institute Genomics Platform"/>
            <consortium name="The Broad Institute Genome Sequencing Center for Infectious Disease"/>
            <person name="Wu L."/>
            <person name="Ma J."/>
        </authorList>
    </citation>
    <scope>NUCLEOTIDE SEQUENCE [LARGE SCALE GENOMIC DNA]</scope>
    <source>
        <strain evidence="3">CGMCC 1.12707</strain>
    </source>
</reference>
<dbReference type="Proteomes" id="UP000650994">
    <property type="component" value="Unassembled WGS sequence"/>
</dbReference>
<comment type="caution">
    <text evidence="2">The sequence shown here is derived from an EMBL/GenBank/DDBJ whole genome shotgun (WGS) entry which is preliminary data.</text>
</comment>
<accession>A0ABQ1U699</accession>
<gene>
    <name evidence="2" type="ORF">GCM10010984_30690</name>
</gene>
<sequence>MIVFDFVAYKVYKMAKKGKQYQGAEFLFTACALGMPVTLLLTILVNAIEKQYNSNFVSYIASLGKIPYLLLFTLPIIIVIYIYLKKNLYKVEQRISSSKILRTLDKLPNFLVFVIFWIIIFFTGIFIKETIG</sequence>
<keyword evidence="3" id="KW-1185">Reference proteome</keyword>